<evidence type="ECO:0000256" key="2">
    <source>
        <dbReference type="ARBA" id="ARBA00023015"/>
    </source>
</evidence>
<gene>
    <name evidence="8" type="ORF">G7068_13185</name>
</gene>
<dbReference type="PANTHER" id="PTHR43133:SF8">
    <property type="entry name" value="RNA POLYMERASE SIGMA FACTOR HI_1459-RELATED"/>
    <property type="match status" value="1"/>
</dbReference>
<feature type="transmembrane region" description="Helical" evidence="6">
    <location>
        <begin position="271"/>
        <end position="304"/>
    </location>
</feature>
<dbReference type="Pfam" id="PF08281">
    <property type="entry name" value="Sigma70_r4_2"/>
    <property type="match status" value="1"/>
</dbReference>
<keyword evidence="6" id="KW-1133">Transmembrane helix</keyword>
<name>A0A6G7XHQ5_9MICO</name>
<dbReference type="Gene3D" id="1.10.1740.10">
    <property type="match status" value="1"/>
</dbReference>
<dbReference type="InterPro" id="IPR036388">
    <property type="entry name" value="WH-like_DNA-bd_sf"/>
</dbReference>
<feature type="domain" description="RNA polymerase sigma factor 70 region 4 type 2" evidence="7">
    <location>
        <begin position="128"/>
        <end position="177"/>
    </location>
</feature>
<dbReference type="InterPro" id="IPR013325">
    <property type="entry name" value="RNA_pol_sigma_r2"/>
</dbReference>
<keyword evidence="5" id="KW-0804">Transcription</keyword>
<evidence type="ECO:0000313" key="8">
    <source>
        <dbReference type="EMBL" id="QIK64042.1"/>
    </source>
</evidence>
<keyword evidence="3" id="KW-0731">Sigma factor</keyword>
<dbReference type="GO" id="GO:0003677">
    <property type="term" value="F:DNA binding"/>
    <property type="evidence" value="ECO:0007669"/>
    <property type="project" value="UniProtKB-KW"/>
</dbReference>
<keyword evidence="6" id="KW-0812">Transmembrane</keyword>
<evidence type="ECO:0000256" key="4">
    <source>
        <dbReference type="ARBA" id="ARBA00023125"/>
    </source>
</evidence>
<dbReference type="InterPro" id="IPR013249">
    <property type="entry name" value="RNA_pol_sigma70_r4_t2"/>
</dbReference>
<dbReference type="EMBL" id="CP049863">
    <property type="protein sequence ID" value="QIK64042.1"/>
    <property type="molecule type" value="Genomic_DNA"/>
</dbReference>
<evidence type="ECO:0000313" key="9">
    <source>
        <dbReference type="Proteomes" id="UP000502677"/>
    </source>
</evidence>
<keyword evidence="6" id="KW-0472">Membrane</keyword>
<evidence type="ECO:0000256" key="3">
    <source>
        <dbReference type="ARBA" id="ARBA00023082"/>
    </source>
</evidence>
<dbReference type="SUPFAM" id="SSF88659">
    <property type="entry name" value="Sigma3 and sigma4 domains of RNA polymerase sigma factors"/>
    <property type="match status" value="1"/>
</dbReference>
<dbReference type="KEGG" id="lvi:G7068_13185"/>
<dbReference type="AlphaFoldDB" id="A0A6G7XHQ5"/>
<dbReference type="RefSeq" id="WP_166292382.1">
    <property type="nucleotide sequence ID" value="NZ_CP049863.1"/>
</dbReference>
<dbReference type="InterPro" id="IPR039425">
    <property type="entry name" value="RNA_pol_sigma-70-like"/>
</dbReference>
<accession>A0A6G7XHQ5</accession>
<dbReference type="Gene3D" id="1.10.10.10">
    <property type="entry name" value="Winged helix-like DNA-binding domain superfamily/Winged helix DNA-binding domain"/>
    <property type="match status" value="1"/>
</dbReference>
<evidence type="ECO:0000256" key="1">
    <source>
        <dbReference type="ARBA" id="ARBA00010641"/>
    </source>
</evidence>
<dbReference type="GO" id="GO:0016987">
    <property type="term" value="F:sigma factor activity"/>
    <property type="evidence" value="ECO:0007669"/>
    <property type="project" value="UniProtKB-KW"/>
</dbReference>
<protein>
    <submittedName>
        <fullName evidence="8">Sigma-70 family RNA polymerase sigma factor</fullName>
    </submittedName>
</protein>
<evidence type="ECO:0000256" key="5">
    <source>
        <dbReference type="ARBA" id="ARBA00023163"/>
    </source>
</evidence>
<sequence>MVQGEDPGGAGEVTDAELIESYRNGDTSAAATLYVRHRESVMRLSHRFVPPGAVEEVTSETFTKVFETISRGKGPKDNFLPYTFAALRSVSTDWRRDRAKYNTVDEIDDLEIETAPAADRELEEGDAEIMAAFQQLPERWQKVLWLRTVQESSVQDIARVENVSAPAVSVLYQRAREGLRKKYLEQLSIVSARGACRDYSKSLAQSSFASLSGRRQNQLEAHVQGCERCQETREQLDHLVQRFSKTAAMGILPAGLGVSALSVNLSRSAAAAALLGAGAATWITAAVITLLVGTGGVLGVLAAINSSESQGLAIDTGSGQCELDVRDRDSGAGVELATKNTGEKACFVTLLRDGAVIDGPSEVRKEQVLVTARAGRYEIVMAANGEEKRLAYTVEP</sequence>
<dbReference type="NCBIfam" id="TIGR02937">
    <property type="entry name" value="sigma70-ECF"/>
    <property type="match status" value="1"/>
</dbReference>
<keyword evidence="2" id="KW-0805">Transcription regulation</keyword>
<dbReference type="PANTHER" id="PTHR43133">
    <property type="entry name" value="RNA POLYMERASE ECF-TYPE SIGMA FACTO"/>
    <property type="match status" value="1"/>
</dbReference>
<evidence type="ECO:0000259" key="7">
    <source>
        <dbReference type="Pfam" id="PF08281"/>
    </source>
</evidence>
<keyword evidence="9" id="KW-1185">Reference proteome</keyword>
<dbReference type="GO" id="GO:0006352">
    <property type="term" value="P:DNA-templated transcription initiation"/>
    <property type="evidence" value="ECO:0007669"/>
    <property type="project" value="InterPro"/>
</dbReference>
<dbReference type="SUPFAM" id="SSF88946">
    <property type="entry name" value="Sigma2 domain of RNA polymerase sigma factors"/>
    <property type="match status" value="1"/>
</dbReference>
<evidence type="ECO:0000256" key="6">
    <source>
        <dbReference type="SAM" id="Phobius"/>
    </source>
</evidence>
<keyword evidence="4" id="KW-0238">DNA-binding</keyword>
<comment type="similarity">
    <text evidence="1">Belongs to the sigma-70 factor family. ECF subfamily.</text>
</comment>
<reference evidence="8 9" key="1">
    <citation type="submission" date="2020-03" db="EMBL/GenBank/DDBJ databases">
        <title>Leucobacter sp. nov., isolated from beetles.</title>
        <authorList>
            <person name="Hyun D.-W."/>
            <person name="Bae J.-W."/>
        </authorList>
    </citation>
    <scope>NUCLEOTIDE SEQUENCE [LARGE SCALE GENOMIC DNA]</scope>
    <source>
        <strain evidence="8 9">HDW9C</strain>
    </source>
</reference>
<dbReference type="InterPro" id="IPR014284">
    <property type="entry name" value="RNA_pol_sigma-70_dom"/>
</dbReference>
<organism evidence="8 9">
    <name type="scientific">Leucobacter viscericola</name>
    <dbReference type="NCBI Taxonomy" id="2714935"/>
    <lineage>
        <taxon>Bacteria</taxon>
        <taxon>Bacillati</taxon>
        <taxon>Actinomycetota</taxon>
        <taxon>Actinomycetes</taxon>
        <taxon>Micrococcales</taxon>
        <taxon>Microbacteriaceae</taxon>
        <taxon>Leucobacter</taxon>
    </lineage>
</organism>
<dbReference type="InterPro" id="IPR013324">
    <property type="entry name" value="RNA_pol_sigma_r3/r4-like"/>
</dbReference>
<proteinExistence type="inferred from homology"/>
<dbReference type="Proteomes" id="UP000502677">
    <property type="component" value="Chromosome"/>
</dbReference>